<evidence type="ECO:0008006" key="5">
    <source>
        <dbReference type="Google" id="ProtNLM"/>
    </source>
</evidence>
<dbReference type="Pfam" id="PF06835">
    <property type="entry name" value="LptC"/>
    <property type="match status" value="1"/>
</dbReference>
<evidence type="ECO:0000256" key="1">
    <source>
        <dbReference type="SAM" id="MobiDB-lite"/>
    </source>
</evidence>
<evidence type="ECO:0000313" key="4">
    <source>
        <dbReference type="Proteomes" id="UP000004310"/>
    </source>
</evidence>
<comment type="caution">
    <text evidence="3">The sequence shown here is derived from an EMBL/GenBank/DDBJ whole genome shotgun (WGS) entry which is preliminary data.</text>
</comment>
<dbReference type="eggNOG" id="COG5375">
    <property type="taxonomic scope" value="Bacteria"/>
</dbReference>
<feature type="transmembrane region" description="Helical" evidence="2">
    <location>
        <begin position="20"/>
        <end position="40"/>
    </location>
</feature>
<dbReference type="Proteomes" id="UP000004310">
    <property type="component" value="Unassembled WGS sequence"/>
</dbReference>
<gene>
    <name evidence="3" type="ORF">FP2506_01675</name>
</gene>
<dbReference type="EMBL" id="AATP01000003">
    <property type="protein sequence ID" value="EAU41436.1"/>
    <property type="molecule type" value="Genomic_DNA"/>
</dbReference>
<proteinExistence type="predicted"/>
<sequence length="224" mass="23853">MKREFERAARSQKRVRVLKIVLPLIGGIIVLGGIGVTMLARAIPDDVRITGASIEDGRVVMDDPRLSGVDSNDRPFELVAQKAMQAITGGAIDLEGIDAKVAVSDETKAFIRASSGHYDPNAQMLKLAGGMSVETDDGLQVEMKSAGIDLGQGTLTTEEPVHIRTADQEIRANGMSLSENGDRIRFSGGVSMKLNPASADRITREASSDDPRLAEAAPIDLGDQ</sequence>
<dbReference type="Gene3D" id="2.60.450.10">
    <property type="entry name" value="Lipopolysaccharide (LPS) transport protein A like domain"/>
    <property type="match status" value="1"/>
</dbReference>
<dbReference type="InterPro" id="IPR010664">
    <property type="entry name" value="LipoPS_assembly_LptC-rel"/>
</dbReference>
<evidence type="ECO:0000313" key="3">
    <source>
        <dbReference type="EMBL" id="EAU41436.1"/>
    </source>
</evidence>
<feature type="region of interest" description="Disordered" evidence="1">
    <location>
        <begin position="197"/>
        <end position="224"/>
    </location>
</feature>
<keyword evidence="2" id="KW-1133">Transmembrane helix</keyword>
<dbReference type="AlphaFoldDB" id="Q0G1W2"/>
<keyword evidence="2" id="KW-0812">Transmembrane</keyword>
<name>Q0G1W2_9HYPH</name>
<reference evidence="3 4" key="1">
    <citation type="journal article" date="2010" name="J. Bacteriol.">
        <title>Genome sequence of Fulvimarina pelagi HTCC2506T, a Mn(II)-oxidizing alphaproteobacterium possessing an aerobic anoxygenic photosynthetic gene cluster and Xanthorhodopsin.</title>
        <authorList>
            <person name="Kang I."/>
            <person name="Oh H.M."/>
            <person name="Lim S.I."/>
            <person name="Ferriera S."/>
            <person name="Giovannoni S.J."/>
            <person name="Cho J.C."/>
        </authorList>
    </citation>
    <scope>NUCLEOTIDE SEQUENCE [LARGE SCALE GENOMIC DNA]</scope>
    <source>
        <strain evidence="3 4">HTCC2506</strain>
    </source>
</reference>
<dbReference type="HOGENOM" id="CLU_093446_1_0_5"/>
<protein>
    <recommendedName>
        <fullName evidence="5">Lipopolysaccharide export system protein LptC</fullName>
    </recommendedName>
</protein>
<keyword evidence="4" id="KW-1185">Reference proteome</keyword>
<organism evidence="3 4">
    <name type="scientific">Fulvimarina pelagi HTCC2506</name>
    <dbReference type="NCBI Taxonomy" id="314231"/>
    <lineage>
        <taxon>Bacteria</taxon>
        <taxon>Pseudomonadati</taxon>
        <taxon>Pseudomonadota</taxon>
        <taxon>Alphaproteobacteria</taxon>
        <taxon>Hyphomicrobiales</taxon>
        <taxon>Aurantimonadaceae</taxon>
        <taxon>Fulvimarina</taxon>
    </lineage>
</organism>
<feature type="compositionally biased region" description="Basic and acidic residues" evidence="1">
    <location>
        <begin position="201"/>
        <end position="213"/>
    </location>
</feature>
<evidence type="ECO:0000256" key="2">
    <source>
        <dbReference type="SAM" id="Phobius"/>
    </source>
</evidence>
<accession>Q0G1W2</accession>
<keyword evidence="2" id="KW-0472">Membrane</keyword>
<dbReference type="STRING" id="217511.GCA_001463845_02269"/>